<evidence type="ECO:0000313" key="7">
    <source>
        <dbReference type="EMBL" id="SJZ49654.1"/>
    </source>
</evidence>
<dbReference type="EMBL" id="FUWM01000007">
    <property type="protein sequence ID" value="SJZ49654.1"/>
    <property type="molecule type" value="Genomic_DNA"/>
</dbReference>
<name>A0A1T4L4L9_9FIRM</name>
<keyword evidence="4 5" id="KW-0472">Membrane</keyword>
<evidence type="ECO:0000256" key="1">
    <source>
        <dbReference type="ARBA" id="ARBA00004141"/>
    </source>
</evidence>
<feature type="transmembrane region" description="Helical" evidence="5">
    <location>
        <begin position="247"/>
        <end position="262"/>
    </location>
</feature>
<dbReference type="Pfam" id="PF04932">
    <property type="entry name" value="Wzy_C"/>
    <property type="match status" value="1"/>
</dbReference>
<keyword evidence="7" id="KW-0436">Ligase</keyword>
<dbReference type="GO" id="GO:0016874">
    <property type="term" value="F:ligase activity"/>
    <property type="evidence" value="ECO:0007669"/>
    <property type="project" value="UniProtKB-KW"/>
</dbReference>
<proteinExistence type="predicted"/>
<dbReference type="AlphaFoldDB" id="A0A1T4L4L9"/>
<sequence>MINFRLEGSTLKGIKRIKNYLYLIPIAFMISIIPFIVYLKKIHLQKFLLRYWTGAKFNWDYFSYYKMVWILISTIIAIILFVIYLLKRNNLKNTYYYIPLGVYALFIILSSLLSEYQSVAFLGFPDRYEGMFTLLSYLIITFITINLVNTKKDIKFIIGSLLVSAFVLSILGIFQYFGLDLFRTMKGLLLILPQELHTVVDTIDAKFPLYTIYATLYNPNYVGSYTSILFSFSLGLYVLIKDRQHKLLSGVFSLLMFATWLGSRSRAGIVGGFFAIILLFVLLHKRIIKEYKYILGIICCFIIVFSIMNYAANGDLGSELLSLGRETELAFGEGEVSNLKDIKINGKELSIVTETEKLNVVVMKNDNLEFYNRAGEKILDSYTKYPDPYESNQYVNIIELNDKQYKNYHFVYVPNKDLLHLEYDKLFGNRRMKVNFKVTPTGFRVMGIKKHLYKLKEVEYWGFENKERLASGRGFIWSRSLPLLKNSFITGYGPDTYALYFPQNDFVGKLKTFGSTLKIVDKPHNLYLQIAINTGIISLLAFLSLVISYFFSSIKIYSFSNFDNIHEIIGASILIALTGYLMTAFFNDSVVSVAPIFWILLGIGISINLKLKKSNDQDLMT</sequence>
<accession>A0A1T4L4L9</accession>
<keyword evidence="3 5" id="KW-1133">Transmembrane helix</keyword>
<protein>
    <submittedName>
        <fullName evidence="7">O-Antigen ligase</fullName>
    </submittedName>
</protein>
<keyword evidence="2 5" id="KW-0812">Transmembrane</keyword>
<feature type="transmembrane region" description="Helical" evidence="5">
    <location>
        <begin position="592"/>
        <end position="611"/>
    </location>
</feature>
<feature type="transmembrane region" description="Helical" evidence="5">
    <location>
        <begin position="268"/>
        <end position="284"/>
    </location>
</feature>
<gene>
    <name evidence="7" type="ORF">SAMN02745118_01037</name>
</gene>
<dbReference type="PANTHER" id="PTHR37422:SF13">
    <property type="entry name" value="LIPOPOLYSACCHARIDE BIOSYNTHESIS PROTEIN PA4999-RELATED"/>
    <property type="match status" value="1"/>
</dbReference>
<feature type="transmembrane region" description="Helical" evidence="5">
    <location>
        <begin position="156"/>
        <end position="177"/>
    </location>
</feature>
<feature type="transmembrane region" description="Helical" evidence="5">
    <location>
        <begin position="95"/>
        <end position="112"/>
    </location>
</feature>
<evidence type="ECO:0000313" key="8">
    <source>
        <dbReference type="Proteomes" id="UP000190625"/>
    </source>
</evidence>
<feature type="transmembrane region" description="Helical" evidence="5">
    <location>
        <begin position="291"/>
        <end position="312"/>
    </location>
</feature>
<evidence type="ECO:0000259" key="6">
    <source>
        <dbReference type="Pfam" id="PF04932"/>
    </source>
</evidence>
<feature type="transmembrane region" description="Helical" evidence="5">
    <location>
        <begin position="132"/>
        <end position="149"/>
    </location>
</feature>
<evidence type="ECO:0000256" key="3">
    <source>
        <dbReference type="ARBA" id="ARBA00022989"/>
    </source>
</evidence>
<dbReference type="STRING" id="142842.SAMN02745118_01037"/>
<feature type="transmembrane region" description="Helical" evidence="5">
    <location>
        <begin position="526"/>
        <end position="552"/>
    </location>
</feature>
<feature type="transmembrane region" description="Helical" evidence="5">
    <location>
        <begin position="564"/>
        <end position="586"/>
    </location>
</feature>
<feature type="transmembrane region" description="Helical" evidence="5">
    <location>
        <begin position="222"/>
        <end position="240"/>
    </location>
</feature>
<evidence type="ECO:0000256" key="5">
    <source>
        <dbReference type="SAM" id="Phobius"/>
    </source>
</evidence>
<feature type="domain" description="O-antigen ligase-related" evidence="6">
    <location>
        <begin position="453"/>
        <end position="543"/>
    </location>
</feature>
<reference evidence="8" key="1">
    <citation type="submission" date="2017-02" db="EMBL/GenBank/DDBJ databases">
        <authorList>
            <person name="Varghese N."/>
            <person name="Submissions S."/>
        </authorList>
    </citation>
    <scope>NUCLEOTIDE SEQUENCE [LARGE SCALE GENOMIC DNA]</scope>
    <source>
        <strain evidence="8">ATCC BAA-73</strain>
    </source>
</reference>
<comment type="subcellular location">
    <subcellularLocation>
        <location evidence="1">Membrane</location>
        <topology evidence="1">Multi-pass membrane protein</topology>
    </subcellularLocation>
</comment>
<dbReference type="PANTHER" id="PTHR37422">
    <property type="entry name" value="TEICHURONIC ACID BIOSYNTHESIS PROTEIN TUAE"/>
    <property type="match status" value="1"/>
</dbReference>
<keyword evidence="8" id="KW-1185">Reference proteome</keyword>
<dbReference type="InterPro" id="IPR051533">
    <property type="entry name" value="WaaL-like"/>
</dbReference>
<dbReference type="GO" id="GO:0016020">
    <property type="term" value="C:membrane"/>
    <property type="evidence" value="ECO:0007669"/>
    <property type="project" value="UniProtKB-SubCell"/>
</dbReference>
<evidence type="ECO:0000256" key="2">
    <source>
        <dbReference type="ARBA" id="ARBA00022692"/>
    </source>
</evidence>
<organism evidence="7 8">
    <name type="scientific">Selenihalanaerobacter shriftii</name>
    <dbReference type="NCBI Taxonomy" id="142842"/>
    <lineage>
        <taxon>Bacteria</taxon>
        <taxon>Bacillati</taxon>
        <taxon>Bacillota</taxon>
        <taxon>Clostridia</taxon>
        <taxon>Halanaerobiales</taxon>
        <taxon>Halobacteroidaceae</taxon>
        <taxon>Selenihalanaerobacter</taxon>
    </lineage>
</organism>
<feature type="transmembrane region" description="Helical" evidence="5">
    <location>
        <begin position="67"/>
        <end position="86"/>
    </location>
</feature>
<dbReference type="InterPro" id="IPR007016">
    <property type="entry name" value="O-antigen_ligase-rel_domated"/>
</dbReference>
<dbReference type="Proteomes" id="UP000190625">
    <property type="component" value="Unassembled WGS sequence"/>
</dbReference>
<evidence type="ECO:0000256" key="4">
    <source>
        <dbReference type="ARBA" id="ARBA00023136"/>
    </source>
</evidence>
<feature type="transmembrane region" description="Helical" evidence="5">
    <location>
        <begin position="20"/>
        <end position="39"/>
    </location>
</feature>